<organism evidence="1">
    <name type="scientific">marine sediment metagenome</name>
    <dbReference type="NCBI Taxonomy" id="412755"/>
    <lineage>
        <taxon>unclassified sequences</taxon>
        <taxon>metagenomes</taxon>
        <taxon>ecological metagenomes</taxon>
    </lineage>
</organism>
<feature type="non-terminal residue" evidence="1">
    <location>
        <position position="303"/>
    </location>
</feature>
<gene>
    <name evidence="1" type="ORF">S01H4_31570</name>
</gene>
<comment type="caution">
    <text evidence="1">The sequence shown here is derived from an EMBL/GenBank/DDBJ whole genome shotgun (WGS) entry which is preliminary data.</text>
</comment>
<dbReference type="EMBL" id="BART01016411">
    <property type="protein sequence ID" value="GAG81373.1"/>
    <property type="molecule type" value="Genomic_DNA"/>
</dbReference>
<proteinExistence type="predicted"/>
<protein>
    <submittedName>
        <fullName evidence="1">Uncharacterized protein</fullName>
    </submittedName>
</protein>
<accession>X1BB63</accession>
<reference evidence="1" key="1">
    <citation type="journal article" date="2014" name="Front. Microbiol.">
        <title>High frequency of phylogenetically diverse reductive dehalogenase-homologous genes in deep subseafloor sedimentary metagenomes.</title>
        <authorList>
            <person name="Kawai M."/>
            <person name="Futagami T."/>
            <person name="Toyoda A."/>
            <person name="Takaki Y."/>
            <person name="Nishi S."/>
            <person name="Hori S."/>
            <person name="Arai W."/>
            <person name="Tsubouchi T."/>
            <person name="Morono Y."/>
            <person name="Uchiyama I."/>
            <person name="Ito T."/>
            <person name="Fujiyama A."/>
            <person name="Inagaki F."/>
            <person name="Takami H."/>
        </authorList>
    </citation>
    <scope>NUCLEOTIDE SEQUENCE</scope>
    <source>
        <strain evidence="1">Expedition CK06-06</strain>
    </source>
</reference>
<evidence type="ECO:0000313" key="1">
    <source>
        <dbReference type="EMBL" id="GAG81373.1"/>
    </source>
</evidence>
<name>X1BB63_9ZZZZ</name>
<feature type="non-terminal residue" evidence="1">
    <location>
        <position position="1"/>
    </location>
</feature>
<sequence length="303" mass="34566">DIIIGSDVGGGMAPIEKLDNIATILFQTGMLTSNLINPENRKLCDILIDHIPHLTYSTGDFLKSKEIYEEGKIATLQNKEALVALSEKLKDYPKRSHELPYAEPDITLDTIIYKNIGEDNLNLVIARTNIDTNKKYEPEALKEGIDRAMGTNLFRQITYAPYIQDNKLGIEINGFEKSRHQLNGSLHYDAFRGVGLILNYTGRNIIGESSRLLLTLDVAEQPHFRTQYQKNFGDQKEWWWRSEIYGEQLTQKVYVGGSATDDMKSRYFLYDNEINKNINSLKSYAGLGINYNYTEIKPKVDPD</sequence>
<dbReference type="AlphaFoldDB" id="X1BB63"/>